<protein>
    <submittedName>
        <fullName evidence="2">Uncharacterized protein</fullName>
    </submittedName>
</protein>
<evidence type="ECO:0000313" key="2">
    <source>
        <dbReference type="EMBL" id="GAA4441370.1"/>
    </source>
</evidence>
<accession>A0ABP8M0J2</accession>
<keyword evidence="1" id="KW-0472">Membrane</keyword>
<feature type="transmembrane region" description="Helical" evidence="1">
    <location>
        <begin position="39"/>
        <end position="56"/>
    </location>
</feature>
<evidence type="ECO:0000256" key="1">
    <source>
        <dbReference type="SAM" id="Phobius"/>
    </source>
</evidence>
<organism evidence="2 3">
    <name type="scientific">Pontibacter saemangeumensis</name>
    <dbReference type="NCBI Taxonomy" id="1084525"/>
    <lineage>
        <taxon>Bacteria</taxon>
        <taxon>Pseudomonadati</taxon>
        <taxon>Bacteroidota</taxon>
        <taxon>Cytophagia</taxon>
        <taxon>Cytophagales</taxon>
        <taxon>Hymenobacteraceae</taxon>
        <taxon>Pontibacter</taxon>
    </lineage>
</organism>
<name>A0ABP8M0J2_9BACT</name>
<dbReference type="Proteomes" id="UP001500552">
    <property type="component" value="Unassembled WGS sequence"/>
</dbReference>
<feature type="transmembrane region" description="Helical" evidence="1">
    <location>
        <begin position="6"/>
        <end position="27"/>
    </location>
</feature>
<sequence length="81" mass="9397">MLPVLWIIVISLKELIILLGIWLIICVDCMTVHDSYNGSIFYIDDTLSWIVIVFLYNDYIYEGKSGYTAKVIYNTYSYTGL</sequence>
<keyword evidence="1" id="KW-1133">Transmembrane helix</keyword>
<evidence type="ECO:0000313" key="3">
    <source>
        <dbReference type="Proteomes" id="UP001500552"/>
    </source>
</evidence>
<keyword evidence="3" id="KW-1185">Reference proteome</keyword>
<keyword evidence="1" id="KW-0812">Transmembrane</keyword>
<reference evidence="3" key="1">
    <citation type="journal article" date="2019" name="Int. J. Syst. Evol. Microbiol.">
        <title>The Global Catalogue of Microorganisms (GCM) 10K type strain sequencing project: providing services to taxonomists for standard genome sequencing and annotation.</title>
        <authorList>
            <consortium name="The Broad Institute Genomics Platform"/>
            <consortium name="The Broad Institute Genome Sequencing Center for Infectious Disease"/>
            <person name="Wu L."/>
            <person name="Ma J."/>
        </authorList>
    </citation>
    <scope>NUCLEOTIDE SEQUENCE [LARGE SCALE GENOMIC DNA]</scope>
    <source>
        <strain evidence="3">JCM 17926</strain>
    </source>
</reference>
<comment type="caution">
    <text evidence="2">The sequence shown here is derived from an EMBL/GenBank/DDBJ whole genome shotgun (WGS) entry which is preliminary data.</text>
</comment>
<dbReference type="EMBL" id="BAABHC010000029">
    <property type="protein sequence ID" value="GAA4441370.1"/>
    <property type="molecule type" value="Genomic_DNA"/>
</dbReference>
<gene>
    <name evidence="2" type="ORF">GCM10023188_39810</name>
</gene>
<proteinExistence type="predicted"/>